<dbReference type="Proteomes" id="UP001311232">
    <property type="component" value="Unassembled WGS sequence"/>
</dbReference>
<protein>
    <submittedName>
        <fullName evidence="2">Uncharacterized protein</fullName>
    </submittedName>
</protein>
<sequence length="209" mass="22494">MALLCSFIGHNEKKQHTQLETGSSWPPFGPHGPTPIQRQPRPNTLPRSPQSGCPPKRTHHQQPRDPLYQPTPVCTMPALVDAISNPHCPRGHDPNLLPPLTTTDPILPHPCPNAPSSRSSSRSGLLPMLARDIGEAHHAQAAPHWELEQAPSHLGTQPSTRPRYPEVAAVQTSGHSGPTLPQRGWTAEAGGVGPSDHCAGLVYVIPKTN</sequence>
<evidence type="ECO:0000256" key="1">
    <source>
        <dbReference type="SAM" id="MobiDB-lite"/>
    </source>
</evidence>
<proteinExistence type="predicted"/>
<name>A0AAV9RAF5_9TELE</name>
<dbReference type="EMBL" id="JAHHUM010002046">
    <property type="protein sequence ID" value="KAK5606866.1"/>
    <property type="molecule type" value="Genomic_DNA"/>
</dbReference>
<accession>A0AAV9RAF5</accession>
<evidence type="ECO:0000313" key="2">
    <source>
        <dbReference type="EMBL" id="KAK5606866.1"/>
    </source>
</evidence>
<evidence type="ECO:0000313" key="3">
    <source>
        <dbReference type="Proteomes" id="UP001311232"/>
    </source>
</evidence>
<gene>
    <name evidence="2" type="ORF">CRENBAI_014416</name>
</gene>
<dbReference type="AlphaFoldDB" id="A0AAV9RAF5"/>
<feature type="region of interest" description="Disordered" evidence="1">
    <location>
        <begin position="14"/>
        <end position="71"/>
    </location>
</feature>
<keyword evidence="3" id="KW-1185">Reference proteome</keyword>
<feature type="compositionally biased region" description="Polar residues" evidence="1">
    <location>
        <begin position="36"/>
        <end position="51"/>
    </location>
</feature>
<organism evidence="2 3">
    <name type="scientific">Crenichthys baileyi</name>
    <name type="common">White River springfish</name>
    <dbReference type="NCBI Taxonomy" id="28760"/>
    <lineage>
        <taxon>Eukaryota</taxon>
        <taxon>Metazoa</taxon>
        <taxon>Chordata</taxon>
        <taxon>Craniata</taxon>
        <taxon>Vertebrata</taxon>
        <taxon>Euteleostomi</taxon>
        <taxon>Actinopterygii</taxon>
        <taxon>Neopterygii</taxon>
        <taxon>Teleostei</taxon>
        <taxon>Neoteleostei</taxon>
        <taxon>Acanthomorphata</taxon>
        <taxon>Ovalentaria</taxon>
        <taxon>Atherinomorphae</taxon>
        <taxon>Cyprinodontiformes</taxon>
        <taxon>Goodeidae</taxon>
        <taxon>Crenichthys</taxon>
    </lineage>
</organism>
<comment type="caution">
    <text evidence="2">The sequence shown here is derived from an EMBL/GenBank/DDBJ whole genome shotgun (WGS) entry which is preliminary data.</text>
</comment>
<reference evidence="2 3" key="1">
    <citation type="submission" date="2021-06" db="EMBL/GenBank/DDBJ databases">
        <authorList>
            <person name="Palmer J.M."/>
        </authorList>
    </citation>
    <scope>NUCLEOTIDE SEQUENCE [LARGE SCALE GENOMIC DNA]</scope>
    <source>
        <strain evidence="2 3">MEX-2019</strain>
        <tissue evidence="2">Muscle</tissue>
    </source>
</reference>